<dbReference type="KEGG" id="bthv:CQJ30_06410"/>
<dbReference type="OrthoDB" id="1122256at2"/>
<dbReference type="GeneID" id="92960345"/>
<dbReference type="EMBL" id="JXLU01000055">
    <property type="protein sequence ID" value="KIO73228.1"/>
    <property type="molecule type" value="Genomic_DNA"/>
</dbReference>
<evidence type="ECO:0000313" key="1">
    <source>
        <dbReference type="EMBL" id="KIO73228.1"/>
    </source>
</evidence>
<accession>A0A0D0EVI3</accession>
<gene>
    <name evidence="1" type="ORF">B4167_2323</name>
</gene>
<name>A0A0D0EVI3_9BACI</name>
<dbReference type="AlphaFoldDB" id="A0A0D0EVI3"/>
<evidence type="ECO:0000313" key="2">
    <source>
        <dbReference type="Proteomes" id="UP000032076"/>
    </source>
</evidence>
<dbReference type="Pfam" id="PF14149">
    <property type="entry name" value="YhfH"/>
    <property type="match status" value="1"/>
</dbReference>
<dbReference type="InterPro" id="IPR025432">
    <property type="entry name" value="YhfH-like"/>
</dbReference>
<dbReference type="Proteomes" id="UP000032076">
    <property type="component" value="Unassembled WGS sequence"/>
</dbReference>
<protein>
    <submittedName>
        <fullName evidence="1">Uncharacterized protein</fullName>
    </submittedName>
</protein>
<reference evidence="1 2" key="1">
    <citation type="submission" date="2015-01" db="EMBL/GenBank/DDBJ databases">
        <title>Draft Genome Sequences of Four Bacillus thermoamylovorans Strains, Isolated From Food Products.</title>
        <authorList>
            <person name="Krawcyk A.O."/>
            <person name="Berendsen E.M."/>
            <person name="Eijlander R.T."/>
            <person name="de Jong A."/>
            <person name="Wells-Bennik M."/>
            <person name="Kuipers O.P."/>
        </authorList>
    </citation>
    <scope>NUCLEOTIDE SEQUENCE [LARGE SCALE GENOMIC DNA]</scope>
    <source>
        <strain evidence="1 2">B4167</strain>
    </source>
</reference>
<dbReference type="RefSeq" id="WP_072012652.1">
    <property type="nucleotide sequence ID" value="NZ_CCRF01000039.1"/>
</dbReference>
<sequence length="45" mass="5268">MILSILEFFQNLPSKYCQKCGEEIEEQHECYGNVCHKCIGLKDMD</sequence>
<organism evidence="1 2">
    <name type="scientific">Caldibacillus thermoamylovorans</name>
    <dbReference type="NCBI Taxonomy" id="35841"/>
    <lineage>
        <taxon>Bacteria</taxon>
        <taxon>Bacillati</taxon>
        <taxon>Bacillota</taxon>
        <taxon>Bacilli</taxon>
        <taxon>Bacillales</taxon>
        <taxon>Bacillaceae</taxon>
        <taxon>Caldibacillus</taxon>
    </lineage>
</organism>
<comment type="caution">
    <text evidence="1">The sequence shown here is derived from an EMBL/GenBank/DDBJ whole genome shotgun (WGS) entry which is preliminary data.</text>
</comment>
<proteinExistence type="predicted"/>